<evidence type="ECO:0000256" key="5">
    <source>
        <dbReference type="ARBA" id="ARBA00022651"/>
    </source>
</evidence>
<dbReference type="PROSITE" id="PS51761">
    <property type="entry name" value="GH11_3"/>
    <property type="match status" value="1"/>
</dbReference>
<feature type="signal peptide" evidence="13">
    <location>
        <begin position="1"/>
        <end position="19"/>
    </location>
</feature>
<dbReference type="GO" id="GO:0031176">
    <property type="term" value="F:endo-1,4-beta-xylanase activity"/>
    <property type="evidence" value="ECO:0007669"/>
    <property type="project" value="UniProtKB-UniRule"/>
</dbReference>
<dbReference type="PROSITE" id="PS00776">
    <property type="entry name" value="GH11_1"/>
    <property type="match status" value="1"/>
</dbReference>
<dbReference type="EC" id="3.2.1.8" evidence="4 11"/>
<evidence type="ECO:0000256" key="7">
    <source>
        <dbReference type="ARBA" id="ARBA00022801"/>
    </source>
</evidence>
<comment type="similarity">
    <text evidence="3 11">Belongs to the glycosyl hydrolase 11 (cellulase G) family.</text>
</comment>
<evidence type="ECO:0000256" key="3">
    <source>
        <dbReference type="ARBA" id="ARBA00007792"/>
    </source>
</evidence>
<dbReference type="SUPFAM" id="SSF49899">
    <property type="entry name" value="Concanavalin A-like lectins/glucanases"/>
    <property type="match status" value="1"/>
</dbReference>
<dbReference type="GO" id="GO:0005576">
    <property type="term" value="C:extracellular region"/>
    <property type="evidence" value="ECO:0007669"/>
    <property type="project" value="InterPro"/>
</dbReference>
<evidence type="ECO:0000256" key="2">
    <source>
        <dbReference type="ARBA" id="ARBA00004851"/>
    </source>
</evidence>
<dbReference type="InterPro" id="IPR033123">
    <property type="entry name" value="GH11_dom"/>
</dbReference>
<sequence>MVSFSTLLVALTTAVGVFALPGDLIKRQSTPSSTGTHNGYYYSWWTDGGSQVTYTNGAGGSYSVVWQTGGNFVGGKGWNPGSARTITYSGTYSPNGNSYLAVYGWTRNPLIEYYIVENFGKKPPADCDIRSSIEPSLVTSLIYTAGTYNPSSGATRKGSVTSDGGTYDIYVSTRTNAPSIEGTKTFQQYWSVRQSKRTGGTVNTGTHFNAWAAVGLNLGTHDYQIVATEGYFSSGSASITVGSDGGSTSPPPTSNPPPSGGGGSCAAKWSQCGGSGWTGATCCESGSTCTASNQWYSQCL</sequence>
<gene>
    <name evidence="17" type="primary">xynB-2</name>
    <name evidence="16" type="ORF">CGGC5_6823</name>
    <name evidence="17" type="ORF">CGGC5_v008395</name>
</gene>
<keyword evidence="6 13" id="KW-0732">Signal</keyword>
<evidence type="ECO:0000256" key="1">
    <source>
        <dbReference type="ARBA" id="ARBA00000681"/>
    </source>
</evidence>
<reference evidence="16" key="1">
    <citation type="submission" date="2012-08" db="EMBL/GenBank/DDBJ databases">
        <title>Genome analysis of Colletotrichum orbiculare and Colletotrichum fructicola.</title>
        <authorList>
            <person name="Gan P.H.P."/>
            <person name="Ikeda K."/>
            <person name="Irieda H."/>
            <person name="Narusaka M."/>
            <person name="O'Connell R.J."/>
            <person name="Narusaka Y."/>
            <person name="Takano Y."/>
            <person name="Kubo Y."/>
            <person name="Shirasu K."/>
        </authorList>
    </citation>
    <scope>NUCLEOTIDE SEQUENCE</scope>
    <source>
        <strain evidence="16">Nara gc5</strain>
    </source>
</reference>
<feature type="active site" description="Nucleophile" evidence="11">
    <location>
        <position position="112"/>
    </location>
</feature>
<keyword evidence="8 11" id="KW-0119">Carbohydrate metabolism</keyword>
<feature type="active site" description="Proton donor" evidence="11">
    <location>
        <position position="229"/>
    </location>
</feature>
<evidence type="ECO:0000256" key="8">
    <source>
        <dbReference type="ARBA" id="ARBA00023277"/>
    </source>
</evidence>
<feature type="domain" description="CBM1" evidence="14">
    <location>
        <begin position="264"/>
        <end position="300"/>
    </location>
</feature>
<dbReference type="RefSeq" id="XP_066008700.1">
    <property type="nucleotide sequence ID" value="XM_066152008.1"/>
</dbReference>
<dbReference type="PROSITE" id="PS00777">
    <property type="entry name" value="GH11_2"/>
    <property type="match status" value="1"/>
</dbReference>
<dbReference type="EMBL" id="ANPB02000004">
    <property type="protein sequence ID" value="KAF4484425.1"/>
    <property type="molecule type" value="Genomic_DNA"/>
</dbReference>
<dbReference type="GO" id="GO:0045493">
    <property type="term" value="P:xylan catabolic process"/>
    <property type="evidence" value="ECO:0007669"/>
    <property type="project" value="UniProtKB-UniRule"/>
</dbReference>
<reference evidence="17 18" key="3">
    <citation type="submission" date="2020-04" db="EMBL/GenBank/DDBJ databases">
        <title>Genome sequencing and assembly of multiple isolates from the Colletotrichum gloeosporioides species complex.</title>
        <authorList>
            <person name="Gan P."/>
            <person name="Shirasu K."/>
        </authorList>
    </citation>
    <scope>NUCLEOTIDE SEQUENCE [LARGE SCALE GENOMIC DNA]</scope>
    <source>
        <strain evidence="17 18">Nara gc5</strain>
    </source>
</reference>
<dbReference type="PANTHER" id="PTHR46828">
    <property type="entry name" value="ENDO-1,4-BETA-XYLANASE A-RELATED"/>
    <property type="match status" value="1"/>
</dbReference>
<dbReference type="PROSITE" id="PS51164">
    <property type="entry name" value="CBM1_2"/>
    <property type="match status" value="1"/>
</dbReference>
<dbReference type="SMART" id="SM00236">
    <property type="entry name" value="fCBD"/>
    <property type="match status" value="1"/>
</dbReference>
<dbReference type="UniPathway" id="UPA00114"/>
<keyword evidence="18" id="KW-1185">Reference proteome</keyword>
<dbReference type="EMBL" id="KB020661">
    <property type="protein sequence ID" value="ELA33261.1"/>
    <property type="molecule type" value="Genomic_DNA"/>
</dbReference>
<evidence type="ECO:0000313" key="17">
    <source>
        <dbReference type="EMBL" id="KAF4484425.1"/>
    </source>
</evidence>
<dbReference type="PANTHER" id="PTHR46828:SF3">
    <property type="entry name" value="ENDO-1,4-BETA-XYLANASE"/>
    <property type="match status" value="1"/>
</dbReference>
<dbReference type="InterPro" id="IPR013320">
    <property type="entry name" value="ConA-like_dom_sf"/>
</dbReference>
<keyword evidence="10 11" id="KW-0624">Polysaccharide degradation</keyword>
<feature type="domain" description="GH11" evidence="15">
    <location>
        <begin position="28"/>
        <end position="242"/>
    </location>
</feature>
<dbReference type="InterPro" id="IPR013319">
    <property type="entry name" value="GH11/12"/>
</dbReference>
<name>L2G4N5_COLFN</name>
<evidence type="ECO:0000256" key="6">
    <source>
        <dbReference type="ARBA" id="ARBA00022729"/>
    </source>
</evidence>
<organism evidence="16">
    <name type="scientific">Colletotrichum fructicola (strain Nara gc5)</name>
    <name type="common">Anthracnose fungus</name>
    <name type="synonym">Colletotrichum gloeosporioides (strain Nara gc5)</name>
    <dbReference type="NCBI Taxonomy" id="1213859"/>
    <lineage>
        <taxon>Eukaryota</taxon>
        <taxon>Fungi</taxon>
        <taxon>Dikarya</taxon>
        <taxon>Ascomycota</taxon>
        <taxon>Pezizomycotina</taxon>
        <taxon>Sordariomycetes</taxon>
        <taxon>Hypocreomycetidae</taxon>
        <taxon>Glomerellales</taxon>
        <taxon>Glomerellaceae</taxon>
        <taxon>Colletotrichum</taxon>
        <taxon>Colletotrichum gloeosporioides species complex</taxon>
    </lineage>
</organism>
<dbReference type="InParanoid" id="L2G4N5"/>
<reference evidence="17 18" key="2">
    <citation type="submission" date="2012-08" db="EMBL/GenBank/DDBJ databases">
        <authorList>
            <person name="Gan P.H.P."/>
            <person name="Ikeda K."/>
            <person name="Irieda H."/>
            <person name="Narusaka M."/>
            <person name="O'Connell R.J."/>
            <person name="Narusaka Y."/>
            <person name="Takano Y."/>
            <person name="Kubo Y."/>
            <person name="Shirasu K."/>
        </authorList>
    </citation>
    <scope>NUCLEOTIDE SEQUENCE [LARGE SCALE GENOMIC DNA]</scope>
    <source>
        <strain evidence="17 18">Nara gc5</strain>
    </source>
</reference>
<dbReference type="GO" id="GO:0030248">
    <property type="term" value="F:cellulose binding"/>
    <property type="evidence" value="ECO:0007669"/>
    <property type="project" value="InterPro"/>
</dbReference>
<dbReference type="HOGENOM" id="CLU_052631_0_1_1"/>
<comment type="catalytic activity">
    <reaction evidence="1 11">
        <text>Endohydrolysis of (1-&gt;4)-beta-D-xylosidic linkages in xylans.</text>
        <dbReference type="EC" id="3.2.1.8"/>
    </reaction>
</comment>
<evidence type="ECO:0000313" key="18">
    <source>
        <dbReference type="Proteomes" id="UP000011096"/>
    </source>
</evidence>
<feature type="region of interest" description="Disordered" evidence="12">
    <location>
        <begin position="240"/>
        <end position="262"/>
    </location>
</feature>
<protein>
    <recommendedName>
        <fullName evidence="4 11">endo-1,4-beta-xylanase</fullName>
        <ecNumber evidence="4 11">3.2.1.8</ecNumber>
    </recommendedName>
</protein>
<feature type="chain" id="PRO_5033975220" description="endo-1,4-beta-xylanase" evidence="13">
    <location>
        <begin position="20"/>
        <end position="300"/>
    </location>
</feature>
<evidence type="ECO:0000313" key="16">
    <source>
        <dbReference type="EMBL" id="ELA33261.1"/>
    </source>
</evidence>
<evidence type="ECO:0000256" key="9">
    <source>
        <dbReference type="ARBA" id="ARBA00023295"/>
    </source>
</evidence>
<dbReference type="OrthoDB" id="2115822at2759"/>
<dbReference type="InterPro" id="IPR001137">
    <property type="entry name" value="Glyco_hydro_11"/>
</dbReference>
<dbReference type="InterPro" id="IPR018208">
    <property type="entry name" value="GH11_AS_1"/>
</dbReference>
<evidence type="ECO:0000256" key="11">
    <source>
        <dbReference type="PROSITE-ProRule" id="PRU01097"/>
    </source>
</evidence>
<keyword evidence="9 11" id="KW-0326">Glycosidase</keyword>
<dbReference type="SUPFAM" id="SSF57180">
    <property type="entry name" value="Cellulose-binding domain"/>
    <property type="match status" value="1"/>
</dbReference>
<keyword evidence="7 11" id="KW-0378">Hydrolase</keyword>
<dbReference type="Pfam" id="PF00734">
    <property type="entry name" value="CBM_1"/>
    <property type="match status" value="1"/>
</dbReference>
<dbReference type="AlphaFoldDB" id="L2G4N5"/>
<evidence type="ECO:0000259" key="14">
    <source>
        <dbReference type="PROSITE" id="PS51164"/>
    </source>
</evidence>
<feature type="compositionally biased region" description="Pro residues" evidence="12">
    <location>
        <begin position="249"/>
        <end position="259"/>
    </location>
</feature>
<dbReference type="Gene3D" id="2.60.120.180">
    <property type="match status" value="1"/>
</dbReference>
<keyword evidence="5 11" id="KW-0858">Xylan degradation</keyword>
<evidence type="ECO:0000256" key="10">
    <source>
        <dbReference type="ARBA" id="ARBA00023326"/>
    </source>
</evidence>
<evidence type="ECO:0000256" key="13">
    <source>
        <dbReference type="SAM" id="SignalP"/>
    </source>
</evidence>
<dbReference type="InterPro" id="IPR035971">
    <property type="entry name" value="CBD_sf"/>
</dbReference>
<dbReference type="InterPro" id="IPR033119">
    <property type="entry name" value="GH11_AS_2"/>
</dbReference>
<evidence type="ECO:0000256" key="4">
    <source>
        <dbReference type="ARBA" id="ARBA00012590"/>
    </source>
</evidence>
<dbReference type="Proteomes" id="UP000011096">
    <property type="component" value="Unassembled WGS sequence"/>
</dbReference>
<proteinExistence type="inferred from homology"/>
<dbReference type="InterPro" id="IPR000254">
    <property type="entry name" value="CBD"/>
</dbReference>
<dbReference type="Pfam" id="PF00457">
    <property type="entry name" value="Glyco_hydro_11"/>
    <property type="match status" value="2"/>
</dbReference>
<dbReference type="PROSITE" id="PS00562">
    <property type="entry name" value="CBM1_1"/>
    <property type="match status" value="1"/>
</dbReference>
<accession>L2G4N5</accession>
<evidence type="ECO:0000256" key="12">
    <source>
        <dbReference type="SAM" id="MobiDB-lite"/>
    </source>
</evidence>
<dbReference type="GeneID" id="43610991"/>
<comment type="pathway">
    <text evidence="2 11">Glycan degradation; xylan degradation.</text>
</comment>
<evidence type="ECO:0000259" key="15">
    <source>
        <dbReference type="PROSITE" id="PS51761"/>
    </source>
</evidence>